<evidence type="ECO:0000259" key="3">
    <source>
        <dbReference type="Pfam" id="PF12697"/>
    </source>
</evidence>
<dbReference type="InterPro" id="IPR029058">
    <property type="entry name" value="AB_hydrolase_fold"/>
</dbReference>
<dbReference type="GO" id="GO:0047372">
    <property type="term" value="F:monoacylglycerol lipase activity"/>
    <property type="evidence" value="ECO:0007669"/>
    <property type="project" value="TreeGrafter"/>
</dbReference>
<dbReference type="PANTHER" id="PTHR10794">
    <property type="entry name" value="ABHYDROLASE DOMAIN-CONTAINING PROTEIN"/>
    <property type="match status" value="1"/>
</dbReference>
<dbReference type="GO" id="GO:0034338">
    <property type="term" value="F:short-chain carboxylesterase activity"/>
    <property type="evidence" value="ECO:0007669"/>
    <property type="project" value="TreeGrafter"/>
</dbReference>
<dbReference type="PIRSF" id="PIRSF005211">
    <property type="entry name" value="Ab_hydro_YheT"/>
    <property type="match status" value="1"/>
</dbReference>
<dbReference type="Gene3D" id="3.40.50.1820">
    <property type="entry name" value="alpha/beta hydrolase"/>
    <property type="match status" value="1"/>
</dbReference>
<name>I0YLC1_COCSC</name>
<accession>I0YLC1</accession>
<dbReference type="EMBL" id="AGSI01000020">
    <property type="protein sequence ID" value="EIE19190.1"/>
    <property type="molecule type" value="Genomic_DNA"/>
</dbReference>
<feature type="domain" description="AB hydrolase-1" evidence="3">
    <location>
        <begin position="123"/>
        <end position="368"/>
    </location>
</feature>
<feature type="active site" description="Charge relay system" evidence="2">
    <location>
        <position position="200"/>
    </location>
</feature>
<proteinExistence type="inferred from homology"/>
<dbReference type="InterPro" id="IPR050960">
    <property type="entry name" value="AB_hydrolase_4_sf"/>
</dbReference>
<evidence type="ECO:0000313" key="4">
    <source>
        <dbReference type="EMBL" id="EIE19190.1"/>
    </source>
</evidence>
<evidence type="ECO:0000256" key="2">
    <source>
        <dbReference type="PIRSR" id="PIRSR005211-1"/>
    </source>
</evidence>
<dbReference type="Pfam" id="PF12697">
    <property type="entry name" value="Abhydrolase_6"/>
    <property type="match status" value="1"/>
</dbReference>
<dbReference type="GeneID" id="17037120"/>
<sequence length="397" mass="44954">MDCRPSSRNLVSRIQTCFHWCLEWDCQNFLELSDWLLGARAPSLYAAHGLIGEITRDVLSRKYWPTPLLGSFVQSLLGAIWKGRDPQYHRTLVRLADEGVIGLDWYKGQECKQRLPSTAPVLLIMHGITGDSREAYVTRLCAAAHAQGWRPVAMTYRGCGDLPLESPMIYSAVDTADVHAAVERVRQSYPDAPLLLAGFSLGAMLVTKYLGDIESGRLQPAGQRPVAAVAASSPFDIEAAWKRLAAAPWLDPRCWMQAVVVMRWMWYVQRHAKMLSRVELFDRKAFQKCKTMVCIDEQLTCKVLGYESVERYYRDASSFQYIHSIRTPCLFIVSEDDPFVRELPIEQCRKNQYTVLAVTKRGGHCAHLQGLWPFGRSFVDDSAVTFFKAVLNDIPVN</sequence>
<dbReference type="Proteomes" id="UP000007264">
    <property type="component" value="Unassembled WGS sequence"/>
</dbReference>
<organism evidence="4 5">
    <name type="scientific">Coccomyxa subellipsoidea (strain C-169)</name>
    <name type="common">Green microalga</name>
    <dbReference type="NCBI Taxonomy" id="574566"/>
    <lineage>
        <taxon>Eukaryota</taxon>
        <taxon>Viridiplantae</taxon>
        <taxon>Chlorophyta</taxon>
        <taxon>core chlorophytes</taxon>
        <taxon>Trebouxiophyceae</taxon>
        <taxon>Trebouxiophyceae incertae sedis</taxon>
        <taxon>Coccomyxaceae</taxon>
        <taxon>Coccomyxa</taxon>
        <taxon>Coccomyxa subellipsoidea</taxon>
    </lineage>
</organism>
<feature type="active site" description="Charge relay system" evidence="2">
    <location>
        <position position="364"/>
    </location>
</feature>
<dbReference type="RefSeq" id="XP_005643734.1">
    <property type="nucleotide sequence ID" value="XM_005643677.1"/>
</dbReference>
<dbReference type="InterPro" id="IPR012020">
    <property type="entry name" value="ABHD4"/>
</dbReference>
<keyword evidence="5" id="KW-1185">Reference proteome</keyword>
<dbReference type="KEGG" id="csl:COCSUDRAFT_49039"/>
<comment type="similarity">
    <text evidence="1">Belongs to the AB hydrolase superfamily. AB hydrolase 4 family.</text>
</comment>
<protein>
    <submittedName>
        <fullName evidence="4">AB-hydrolase YheT</fullName>
    </submittedName>
</protein>
<dbReference type="OrthoDB" id="247542at2759"/>
<dbReference type="SUPFAM" id="SSF53474">
    <property type="entry name" value="alpha/beta-Hydrolases"/>
    <property type="match status" value="1"/>
</dbReference>
<dbReference type="eggNOG" id="KOG1838">
    <property type="taxonomic scope" value="Eukaryota"/>
</dbReference>
<gene>
    <name evidence="4" type="ORF">COCSUDRAFT_49039</name>
</gene>
<comment type="caution">
    <text evidence="4">The sequence shown here is derived from an EMBL/GenBank/DDBJ whole genome shotgun (WGS) entry which is preliminary data.</text>
</comment>
<feature type="active site" description="Charge relay system" evidence="2">
    <location>
        <position position="337"/>
    </location>
</feature>
<dbReference type="PANTHER" id="PTHR10794:SF63">
    <property type="entry name" value="ALPHA_BETA HYDROLASE 1, ISOFORM A"/>
    <property type="match status" value="1"/>
</dbReference>
<dbReference type="InterPro" id="IPR000073">
    <property type="entry name" value="AB_hydrolase_1"/>
</dbReference>
<evidence type="ECO:0000313" key="5">
    <source>
        <dbReference type="Proteomes" id="UP000007264"/>
    </source>
</evidence>
<dbReference type="AlphaFoldDB" id="I0YLC1"/>
<reference evidence="4 5" key="1">
    <citation type="journal article" date="2012" name="Genome Biol.">
        <title>The genome of the polar eukaryotic microalga coccomyxa subellipsoidea reveals traits of cold adaptation.</title>
        <authorList>
            <person name="Blanc G."/>
            <person name="Agarkova I."/>
            <person name="Grimwood J."/>
            <person name="Kuo A."/>
            <person name="Brueggeman A."/>
            <person name="Dunigan D."/>
            <person name="Gurnon J."/>
            <person name="Ladunga I."/>
            <person name="Lindquist E."/>
            <person name="Lucas S."/>
            <person name="Pangilinan J."/>
            <person name="Proschold T."/>
            <person name="Salamov A."/>
            <person name="Schmutz J."/>
            <person name="Weeks D."/>
            <person name="Yamada T."/>
            <person name="Claverie J.M."/>
            <person name="Grigoriev I."/>
            <person name="Van Etten J."/>
            <person name="Lomsadze A."/>
            <person name="Borodovsky M."/>
        </authorList>
    </citation>
    <scope>NUCLEOTIDE SEQUENCE [LARGE SCALE GENOMIC DNA]</scope>
    <source>
        <strain evidence="4 5">C-169</strain>
    </source>
</reference>
<evidence type="ECO:0000256" key="1">
    <source>
        <dbReference type="ARBA" id="ARBA00010884"/>
    </source>
</evidence>